<evidence type="ECO:0000259" key="2">
    <source>
        <dbReference type="Pfam" id="PF01261"/>
    </source>
</evidence>
<dbReference type="EMBL" id="JAENIL010000001">
    <property type="protein sequence ID" value="MBK1875232.1"/>
    <property type="molecule type" value="Genomic_DNA"/>
</dbReference>
<dbReference type="AlphaFoldDB" id="A0A934RVK6"/>
<feature type="chain" id="PRO_5038037521" evidence="1">
    <location>
        <begin position="26"/>
        <end position="292"/>
    </location>
</feature>
<gene>
    <name evidence="3" type="ORF">JIN87_00060</name>
</gene>
<dbReference type="RefSeq" id="WP_200353450.1">
    <property type="nucleotide sequence ID" value="NZ_JAENIL010000001.1"/>
</dbReference>
<name>A0A934RVK6_9BACT</name>
<evidence type="ECO:0000313" key="4">
    <source>
        <dbReference type="Proteomes" id="UP000617628"/>
    </source>
</evidence>
<dbReference type="GO" id="GO:0016853">
    <property type="term" value="F:isomerase activity"/>
    <property type="evidence" value="ECO:0007669"/>
    <property type="project" value="UniProtKB-KW"/>
</dbReference>
<dbReference type="Gene3D" id="3.20.20.150">
    <property type="entry name" value="Divalent-metal-dependent TIM barrel enzymes"/>
    <property type="match status" value="1"/>
</dbReference>
<protein>
    <submittedName>
        <fullName evidence="3">Sugar phosphate isomerase/epimerase</fullName>
    </submittedName>
</protein>
<sequence>MKRRQFLRTALASTLASSAAFQALALSKNNRYRNDIGIQLYTLRNQLKADLAGTLKSVAEAGYKQVECYGFPDAEEMIKVAKDNGLAVNSSHFAWESVTDPKKEGVAPFAQILDQANEAGLTHLVVPYVHGHNRETLDDYKRLAENCNKASVEAKKAGVQLAYHNHAFEFEPKEGGKSGYDVFVEEFDSDMMFEIDVFWVVVGGVDPVKLIKKLKGRVSQLHLKDLKKGTTLPEFGQLPKDAFKELGNGMIDIEPIIKVAEKAGVSHCHVEQDQSPDPIKSVQQSIQYLGSL</sequence>
<comment type="caution">
    <text evidence="3">The sequence shown here is derived from an EMBL/GenBank/DDBJ whole genome shotgun (WGS) entry which is preliminary data.</text>
</comment>
<feature type="domain" description="Xylose isomerase-like TIM barrel" evidence="2">
    <location>
        <begin position="56"/>
        <end position="289"/>
    </location>
</feature>
<evidence type="ECO:0000256" key="1">
    <source>
        <dbReference type="SAM" id="SignalP"/>
    </source>
</evidence>
<dbReference type="Pfam" id="PF01261">
    <property type="entry name" value="AP_endonuc_2"/>
    <property type="match status" value="1"/>
</dbReference>
<keyword evidence="1" id="KW-0732">Signal</keyword>
<dbReference type="InterPro" id="IPR050312">
    <property type="entry name" value="IolE/XylAMocC-like"/>
</dbReference>
<keyword evidence="3" id="KW-0413">Isomerase</keyword>
<reference evidence="3" key="1">
    <citation type="submission" date="2021-01" db="EMBL/GenBank/DDBJ databases">
        <title>Modified the classification status of verrucomicrobia.</title>
        <authorList>
            <person name="Feng X."/>
        </authorList>
    </citation>
    <scope>NUCLEOTIDE SEQUENCE</scope>
    <source>
        <strain evidence="3">KCTC 13126</strain>
    </source>
</reference>
<dbReference type="PANTHER" id="PTHR12110:SF41">
    <property type="entry name" value="INOSOSE DEHYDRATASE"/>
    <property type="match status" value="1"/>
</dbReference>
<proteinExistence type="predicted"/>
<keyword evidence="4" id="KW-1185">Reference proteome</keyword>
<dbReference type="Proteomes" id="UP000617628">
    <property type="component" value="Unassembled WGS sequence"/>
</dbReference>
<accession>A0A934RVK6</accession>
<evidence type="ECO:0000313" key="3">
    <source>
        <dbReference type="EMBL" id="MBK1875232.1"/>
    </source>
</evidence>
<dbReference type="InterPro" id="IPR036237">
    <property type="entry name" value="Xyl_isomerase-like_sf"/>
</dbReference>
<dbReference type="InterPro" id="IPR013022">
    <property type="entry name" value="Xyl_isomerase-like_TIM-brl"/>
</dbReference>
<dbReference type="PANTHER" id="PTHR12110">
    <property type="entry name" value="HYDROXYPYRUVATE ISOMERASE"/>
    <property type="match status" value="1"/>
</dbReference>
<organism evidence="3 4">
    <name type="scientific">Pelagicoccus mobilis</name>
    <dbReference type="NCBI Taxonomy" id="415221"/>
    <lineage>
        <taxon>Bacteria</taxon>
        <taxon>Pseudomonadati</taxon>
        <taxon>Verrucomicrobiota</taxon>
        <taxon>Opitutia</taxon>
        <taxon>Puniceicoccales</taxon>
        <taxon>Pelagicoccaceae</taxon>
        <taxon>Pelagicoccus</taxon>
    </lineage>
</organism>
<dbReference type="SUPFAM" id="SSF51658">
    <property type="entry name" value="Xylose isomerase-like"/>
    <property type="match status" value="1"/>
</dbReference>
<feature type="signal peptide" evidence="1">
    <location>
        <begin position="1"/>
        <end position="25"/>
    </location>
</feature>